<dbReference type="RefSeq" id="WP_339109370.1">
    <property type="nucleotide sequence ID" value="NZ_CP135443.1"/>
</dbReference>
<gene>
    <name evidence="9" type="ORF">RPE78_10175</name>
</gene>
<dbReference type="PANTHER" id="PTHR33362:SF2">
    <property type="entry name" value="TRAP TRANSPORTER LARGE PERMEASE PROTEIN"/>
    <property type="match status" value="1"/>
</dbReference>
<reference evidence="9 10" key="1">
    <citation type="submission" date="2023-09" db="EMBL/GenBank/DDBJ databases">
        <title>Thioclava shenzhenensis sp. nov., a multidrug resistant bacteria-antagonizing species isolated from coastal seawater.</title>
        <authorList>
            <person name="Long M."/>
        </authorList>
    </citation>
    <scope>NUCLEOTIDE SEQUENCE [LARGE SCALE GENOMIC DNA]</scope>
    <source>
        <strain evidence="9 10">FTW29</strain>
    </source>
</reference>
<protein>
    <recommendedName>
        <fullName evidence="7">TRAP transporter large permease protein</fullName>
    </recommendedName>
</protein>
<dbReference type="Pfam" id="PF06808">
    <property type="entry name" value="DctM"/>
    <property type="match status" value="1"/>
</dbReference>
<dbReference type="PIRSF" id="PIRSF006066">
    <property type="entry name" value="HI0050"/>
    <property type="match status" value="1"/>
</dbReference>
<evidence type="ECO:0000259" key="8">
    <source>
        <dbReference type="Pfam" id="PF06808"/>
    </source>
</evidence>
<organism evidence="9 10">
    <name type="scientific">Thioclava litoralis</name>
    <dbReference type="NCBI Taxonomy" id="3076557"/>
    <lineage>
        <taxon>Bacteria</taxon>
        <taxon>Pseudomonadati</taxon>
        <taxon>Pseudomonadota</taxon>
        <taxon>Alphaproteobacteria</taxon>
        <taxon>Rhodobacterales</taxon>
        <taxon>Paracoccaceae</taxon>
        <taxon>Thioclava</taxon>
    </lineage>
</organism>
<feature type="transmembrane region" description="Helical" evidence="7">
    <location>
        <begin position="342"/>
        <end position="366"/>
    </location>
</feature>
<feature type="domain" description="TRAP C4-dicarboxylate transport system permease DctM subunit" evidence="8">
    <location>
        <begin position="10"/>
        <end position="419"/>
    </location>
</feature>
<evidence type="ECO:0000256" key="2">
    <source>
        <dbReference type="ARBA" id="ARBA00022475"/>
    </source>
</evidence>
<evidence type="ECO:0000313" key="9">
    <source>
        <dbReference type="EMBL" id="WRY33061.1"/>
    </source>
</evidence>
<keyword evidence="10" id="KW-1185">Reference proteome</keyword>
<dbReference type="InterPro" id="IPR010656">
    <property type="entry name" value="DctM"/>
</dbReference>
<feature type="transmembrane region" description="Helical" evidence="7">
    <location>
        <begin position="91"/>
        <end position="118"/>
    </location>
</feature>
<keyword evidence="5 7" id="KW-1133">Transmembrane helix</keyword>
<dbReference type="EMBL" id="CP135443">
    <property type="protein sequence ID" value="WRY33061.1"/>
    <property type="molecule type" value="Genomic_DNA"/>
</dbReference>
<dbReference type="InterPro" id="IPR004681">
    <property type="entry name" value="TRAP_DctM"/>
</dbReference>
<evidence type="ECO:0000256" key="7">
    <source>
        <dbReference type="RuleBase" id="RU369079"/>
    </source>
</evidence>
<comment type="subcellular location">
    <subcellularLocation>
        <location evidence="1 7">Cell inner membrane</location>
        <topology evidence="1 7">Multi-pass membrane protein</topology>
    </subcellularLocation>
</comment>
<evidence type="ECO:0000256" key="5">
    <source>
        <dbReference type="ARBA" id="ARBA00022989"/>
    </source>
</evidence>
<comment type="caution">
    <text evidence="7">Lacks conserved residue(s) required for the propagation of feature annotation.</text>
</comment>
<accession>A0ABZ1DZQ9</accession>
<feature type="transmembrane region" description="Helical" evidence="7">
    <location>
        <begin position="179"/>
        <end position="196"/>
    </location>
</feature>
<keyword evidence="4 7" id="KW-0812">Transmembrane</keyword>
<feature type="transmembrane region" description="Helical" evidence="7">
    <location>
        <begin position="48"/>
        <end position="70"/>
    </location>
</feature>
<keyword evidence="6 7" id="KW-0472">Membrane</keyword>
<name>A0ABZ1DZQ9_9RHOB</name>
<dbReference type="Proteomes" id="UP001623290">
    <property type="component" value="Chromosome"/>
</dbReference>
<feature type="transmembrane region" description="Helical" evidence="7">
    <location>
        <begin position="130"/>
        <end position="149"/>
    </location>
</feature>
<evidence type="ECO:0000256" key="6">
    <source>
        <dbReference type="ARBA" id="ARBA00023136"/>
    </source>
</evidence>
<dbReference type="NCBIfam" id="TIGR00786">
    <property type="entry name" value="dctM"/>
    <property type="match status" value="1"/>
</dbReference>
<evidence type="ECO:0000313" key="10">
    <source>
        <dbReference type="Proteomes" id="UP001623290"/>
    </source>
</evidence>
<keyword evidence="3 7" id="KW-0997">Cell inner membrane</keyword>
<feature type="transmembrane region" description="Helical" evidence="7">
    <location>
        <begin position="217"/>
        <end position="239"/>
    </location>
</feature>
<feature type="transmembrane region" description="Helical" evidence="7">
    <location>
        <begin position="276"/>
        <end position="298"/>
    </location>
</feature>
<feature type="transmembrane region" description="Helical" evidence="7">
    <location>
        <begin position="404"/>
        <end position="426"/>
    </location>
</feature>
<evidence type="ECO:0000256" key="4">
    <source>
        <dbReference type="ARBA" id="ARBA00022692"/>
    </source>
</evidence>
<evidence type="ECO:0000256" key="1">
    <source>
        <dbReference type="ARBA" id="ARBA00004429"/>
    </source>
</evidence>
<keyword evidence="2" id="KW-1003">Cell membrane</keyword>
<keyword evidence="7" id="KW-0813">Transport</keyword>
<comment type="function">
    <text evidence="7">Part of the tripartite ATP-independent periplasmic (TRAP) transport system.</text>
</comment>
<feature type="transmembrane region" description="Helical" evidence="7">
    <location>
        <begin position="318"/>
        <end position="335"/>
    </location>
</feature>
<comment type="similarity">
    <text evidence="7">Belongs to the TRAP transporter large permease family.</text>
</comment>
<feature type="transmembrane region" description="Helical" evidence="7">
    <location>
        <begin position="245"/>
        <end position="264"/>
    </location>
</feature>
<dbReference type="PANTHER" id="PTHR33362">
    <property type="entry name" value="SIALIC ACID TRAP TRANSPORTER PERMEASE PROTEIN SIAT-RELATED"/>
    <property type="match status" value="1"/>
</dbReference>
<evidence type="ECO:0000256" key="3">
    <source>
        <dbReference type="ARBA" id="ARBA00022519"/>
    </source>
</evidence>
<sequence>MTIFFLSMALVVILLLAEMPIALAFGTGALIFGLASGSDVSFLLPYAYQTTSSFALLALPLFVLAGTLMAEGGISERLLNFVNSLVGRVKGGLGAVTVITCALFGAISGSSSAAIAAIGQIMIPRMVREGYPAGHATALVACSSVLALMIPPSIPMIVFAITGGLSVGAAFLSTLVPGLLLALIYVVLNFVFLRNVDTIKVEEKLDFQQSVQNIGRSGLKAFWALLMPVLILGVIYSGIATPTEAAAIALVYAIPVGFFIYKGLTVRSFATSFVRSAITTGSIISVLFFLFMMSRAMILQQIPKEVAEAMLSLSDNKIVILLLINVVLLFIGMIVDDISGSVLAAIIFLPVINHLGVHPIHFAAIVGTNLGLGNVSPPCAPMLYMAGGVSKLTLDKYIKPTMKFLIFGHLPMTMIVTFCPDLSLWLPRLLMGIQ</sequence>
<comment type="subunit">
    <text evidence="7">The complex comprises the extracytoplasmic solute receptor protein and the two transmembrane proteins.</text>
</comment>
<proteinExistence type="inferred from homology"/>